<gene>
    <name evidence="2" type="ORF">V1478_015159</name>
</gene>
<dbReference type="EMBL" id="JAUDFV010000155">
    <property type="protein sequence ID" value="KAL2715461.1"/>
    <property type="molecule type" value="Genomic_DNA"/>
</dbReference>
<comment type="caution">
    <text evidence="2">The sequence shown here is derived from an EMBL/GenBank/DDBJ whole genome shotgun (WGS) entry which is preliminary data.</text>
</comment>
<proteinExistence type="predicted"/>
<feature type="compositionally biased region" description="Basic residues" evidence="1">
    <location>
        <begin position="61"/>
        <end position="77"/>
    </location>
</feature>
<feature type="region of interest" description="Disordered" evidence="1">
    <location>
        <begin position="44"/>
        <end position="79"/>
    </location>
</feature>
<organism evidence="2 3">
    <name type="scientific">Vespula squamosa</name>
    <name type="common">Southern yellow jacket</name>
    <name type="synonym">Wasp</name>
    <dbReference type="NCBI Taxonomy" id="30214"/>
    <lineage>
        <taxon>Eukaryota</taxon>
        <taxon>Metazoa</taxon>
        <taxon>Ecdysozoa</taxon>
        <taxon>Arthropoda</taxon>
        <taxon>Hexapoda</taxon>
        <taxon>Insecta</taxon>
        <taxon>Pterygota</taxon>
        <taxon>Neoptera</taxon>
        <taxon>Endopterygota</taxon>
        <taxon>Hymenoptera</taxon>
        <taxon>Apocrita</taxon>
        <taxon>Aculeata</taxon>
        <taxon>Vespoidea</taxon>
        <taxon>Vespidae</taxon>
        <taxon>Vespinae</taxon>
        <taxon>Vespula</taxon>
    </lineage>
</organism>
<evidence type="ECO:0000256" key="1">
    <source>
        <dbReference type="SAM" id="MobiDB-lite"/>
    </source>
</evidence>
<evidence type="ECO:0000313" key="2">
    <source>
        <dbReference type="EMBL" id="KAL2715461.1"/>
    </source>
</evidence>
<evidence type="ECO:0000313" key="3">
    <source>
        <dbReference type="Proteomes" id="UP001607302"/>
    </source>
</evidence>
<dbReference type="AlphaFoldDB" id="A0ABD2A523"/>
<protein>
    <submittedName>
        <fullName evidence="2">Uncharacterized protein</fullName>
    </submittedName>
</protein>
<name>A0ABD2A523_VESSQ</name>
<accession>A0ABD2A523</accession>
<keyword evidence="3" id="KW-1185">Reference proteome</keyword>
<dbReference type="Proteomes" id="UP001607302">
    <property type="component" value="Unassembled WGS sequence"/>
</dbReference>
<sequence>MTVYSEPNTRKMSHREEVAAFGDPRANGDSTLNPAYRDAFPLRVLQASQPTGDGVKEDEKKKRRGEVKKKRRWKKKPGMCAQVHMRKIEFGTMNEHLEDRFSREKS</sequence>
<reference evidence="2 3" key="1">
    <citation type="journal article" date="2024" name="Ann. Entomol. Soc. Am.">
        <title>Genomic analyses of the southern and eastern yellowjacket wasps (Hymenoptera: Vespidae) reveal evolutionary signatures of social life.</title>
        <authorList>
            <person name="Catto M.A."/>
            <person name="Caine P.B."/>
            <person name="Orr S.E."/>
            <person name="Hunt B.G."/>
            <person name="Goodisman M.A.D."/>
        </authorList>
    </citation>
    <scope>NUCLEOTIDE SEQUENCE [LARGE SCALE GENOMIC DNA]</scope>
    <source>
        <strain evidence="2">233</strain>
        <tissue evidence="2">Head and thorax</tissue>
    </source>
</reference>